<dbReference type="Proteomes" id="UP000291084">
    <property type="component" value="Chromosome 5"/>
</dbReference>
<reference evidence="1 2" key="1">
    <citation type="journal article" date="2015" name="Sci. Rep.">
        <title>The power of single molecule real-time sequencing technology in the de novo assembly of a eukaryotic genome.</title>
        <authorList>
            <person name="Sakai H."/>
            <person name="Naito K."/>
            <person name="Ogiso-Tanaka E."/>
            <person name="Takahashi Y."/>
            <person name="Iseki K."/>
            <person name="Muto C."/>
            <person name="Satou K."/>
            <person name="Teruya K."/>
            <person name="Shiroma A."/>
            <person name="Shimoji M."/>
            <person name="Hirano T."/>
            <person name="Itoh T."/>
            <person name="Kaga A."/>
            <person name="Tomooka N."/>
        </authorList>
    </citation>
    <scope>NUCLEOTIDE SEQUENCE [LARGE SCALE GENOMIC DNA]</scope>
    <source>
        <strain evidence="2">cv. Shumari</strain>
    </source>
</reference>
<gene>
    <name evidence="1" type="primary">Vigan.05G268300</name>
    <name evidence="1" type="ORF">VIGAN_05268300</name>
</gene>
<dbReference type="AlphaFoldDB" id="A0A0S3S850"/>
<accession>A0A0S3S850</accession>
<sequence length="93" mass="11143">MDDSFRLYDARIGWIQVLRTLSAVRCGKEVFFGRVMREEDGSGPDDSFGHMMRERGVLWSFDTRRECRMTRTELVMVIRWYSSVQEIDYEFVM</sequence>
<evidence type="ECO:0000313" key="2">
    <source>
        <dbReference type="Proteomes" id="UP000291084"/>
    </source>
</evidence>
<keyword evidence="2" id="KW-1185">Reference proteome</keyword>
<name>A0A0S3S850_PHAAN</name>
<protein>
    <submittedName>
        <fullName evidence="1">Uncharacterized protein</fullName>
    </submittedName>
</protein>
<proteinExistence type="predicted"/>
<feature type="non-terminal residue" evidence="1">
    <location>
        <position position="93"/>
    </location>
</feature>
<organism evidence="1 2">
    <name type="scientific">Vigna angularis var. angularis</name>
    <dbReference type="NCBI Taxonomy" id="157739"/>
    <lineage>
        <taxon>Eukaryota</taxon>
        <taxon>Viridiplantae</taxon>
        <taxon>Streptophyta</taxon>
        <taxon>Embryophyta</taxon>
        <taxon>Tracheophyta</taxon>
        <taxon>Spermatophyta</taxon>
        <taxon>Magnoliopsida</taxon>
        <taxon>eudicotyledons</taxon>
        <taxon>Gunneridae</taxon>
        <taxon>Pentapetalae</taxon>
        <taxon>rosids</taxon>
        <taxon>fabids</taxon>
        <taxon>Fabales</taxon>
        <taxon>Fabaceae</taxon>
        <taxon>Papilionoideae</taxon>
        <taxon>50 kb inversion clade</taxon>
        <taxon>NPAAA clade</taxon>
        <taxon>indigoferoid/millettioid clade</taxon>
        <taxon>Phaseoleae</taxon>
        <taxon>Vigna</taxon>
    </lineage>
</organism>
<evidence type="ECO:0000313" key="1">
    <source>
        <dbReference type="EMBL" id="BAT89016.1"/>
    </source>
</evidence>
<dbReference type="EMBL" id="AP015038">
    <property type="protein sequence ID" value="BAT89016.1"/>
    <property type="molecule type" value="Genomic_DNA"/>
</dbReference>